<accession>A0A2S7UZ42</accession>
<dbReference type="PANTHER" id="PTHR42923">
    <property type="entry name" value="PROTOPORPHYRINOGEN OXIDASE"/>
    <property type="match status" value="1"/>
</dbReference>
<dbReference type="FunFam" id="1.10.405.20:FF:000001">
    <property type="entry name" value="Amine oxidase"/>
    <property type="match status" value="1"/>
</dbReference>
<dbReference type="RefSeq" id="WP_105053059.1">
    <property type="nucleotide sequence ID" value="NZ_BMYG01000001.1"/>
</dbReference>
<dbReference type="PANTHER" id="PTHR42923:SF17">
    <property type="entry name" value="AMINE OXIDASE DOMAIN-CONTAINING PROTEIN"/>
    <property type="match status" value="1"/>
</dbReference>
<reference evidence="2 3" key="1">
    <citation type="submission" date="2016-12" db="EMBL/GenBank/DDBJ databases">
        <title>Diversity of luminous bacteria.</title>
        <authorList>
            <person name="Yoshizawa S."/>
            <person name="Kogure K."/>
        </authorList>
    </citation>
    <scope>NUCLEOTIDE SEQUENCE [LARGE SCALE GENOMIC DNA]</scope>
    <source>
        <strain evidence="2 3">SA4-48</strain>
    </source>
</reference>
<organism evidence="2 3">
    <name type="scientific">Psychrosphaera saromensis</name>
    <dbReference type="NCBI Taxonomy" id="716813"/>
    <lineage>
        <taxon>Bacteria</taxon>
        <taxon>Pseudomonadati</taxon>
        <taxon>Pseudomonadota</taxon>
        <taxon>Gammaproteobacteria</taxon>
        <taxon>Alteromonadales</taxon>
        <taxon>Pseudoalteromonadaceae</taxon>
        <taxon>Psychrosphaera</taxon>
    </lineage>
</organism>
<dbReference type="Gene3D" id="1.10.405.20">
    <property type="match status" value="1"/>
</dbReference>
<gene>
    <name evidence="2" type="ORF">BTO11_13370</name>
</gene>
<comment type="caution">
    <text evidence="2">The sequence shown here is derived from an EMBL/GenBank/DDBJ whole genome shotgun (WGS) entry which is preliminary data.</text>
</comment>
<keyword evidence="3" id="KW-1185">Reference proteome</keyword>
<dbReference type="AlphaFoldDB" id="A0A2S7UZ42"/>
<dbReference type="Pfam" id="PF01593">
    <property type="entry name" value="Amino_oxidase"/>
    <property type="match status" value="1"/>
</dbReference>
<protein>
    <submittedName>
        <fullName evidence="2">FAD-dependent oxidoreductase</fullName>
    </submittedName>
</protein>
<dbReference type="InterPro" id="IPR036188">
    <property type="entry name" value="FAD/NAD-bd_sf"/>
</dbReference>
<dbReference type="InterPro" id="IPR050464">
    <property type="entry name" value="Zeta_carotene_desat/Oxidored"/>
</dbReference>
<dbReference type="Proteomes" id="UP000239007">
    <property type="component" value="Unassembled WGS sequence"/>
</dbReference>
<sequence length="422" mass="48246">MKNIAIIGSGVSGLTAAYLLSKKHNVTVFEKAPIIGGHTATVDVELENKSFAIDTGFIVFNDKTYPNFLALLDEIGIQKQETEMSFSVHNCQSKLEYNGHNLDTLFAQRRNILNPRFWFLIKEILRFNKLCKQAYKSGVFVEDYSLGDFLQQHKFSDYFSEHYILPMGAAIWSSSLDQMTRFQFRFFVQFFNNHGLLNIADRPQWYVIPNGSRRYLAPLCEPFKNKIRVNADITSITRENESVQLHFADQHVEFFDDVVIACHSDQALTLLGDATEQENALLSAMTYSDNSVVLHTDINLLPKRKKAWASWNYQLTNDRVKPASVTYNMNILQGLDTKHTFCVTLNQKESINPDKILREFTYQHPVFSIESIKAQQQRNMICGKQHTHFAGAYWYSGFHEDGVRSAVDVAARFGCSLGSKTV</sequence>
<dbReference type="GO" id="GO:0016491">
    <property type="term" value="F:oxidoreductase activity"/>
    <property type="evidence" value="ECO:0007669"/>
    <property type="project" value="InterPro"/>
</dbReference>
<evidence type="ECO:0000313" key="2">
    <source>
        <dbReference type="EMBL" id="PQJ54540.1"/>
    </source>
</evidence>
<dbReference type="EMBL" id="MSCH01000003">
    <property type="protein sequence ID" value="PQJ54540.1"/>
    <property type="molecule type" value="Genomic_DNA"/>
</dbReference>
<dbReference type="OrthoDB" id="20837at2"/>
<dbReference type="InterPro" id="IPR002937">
    <property type="entry name" value="Amino_oxidase"/>
</dbReference>
<dbReference type="Gene3D" id="3.50.50.60">
    <property type="entry name" value="FAD/NAD(P)-binding domain"/>
    <property type="match status" value="1"/>
</dbReference>
<dbReference type="Gene3D" id="3.30.70.1990">
    <property type="match status" value="1"/>
</dbReference>
<evidence type="ECO:0000313" key="3">
    <source>
        <dbReference type="Proteomes" id="UP000239007"/>
    </source>
</evidence>
<proteinExistence type="predicted"/>
<name>A0A2S7UZ42_9GAMM</name>
<dbReference type="SUPFAM" id="SSF51905">
    <property type="entry name" value="FAD/NAD(P)-binding domain"/>
    <property type="match status" value="1"/>
</dbReference>
<evidence type="ECO:0000259" key="1">
    <source>
        <dbReference type="Pfam" id="PF01593"/>
    </source>
</evidence>
<feature type="domain" description="Amine oxidase" evidence="1">
    <location>
        <begin position="11"/>
        <end position="272"/>
    </location>
</feature>